<evidence type="ECO:0000313" key="2">
    <source>
        <dbReference type="Proteomes" id="UP000187203"/>
    </source>
</evidence>
<dbReference type="AlphaFoldDB" id="A0A1R3KMW2"/>
<keyword evidence="2" id="KW-1185">Reference proteome</keyword>
<accession>A0A1R3KMW2</accession>
<dbReference type="EMBL" id="AWUE01012729">
    <property type="protein sequence ID" value="OMP08422.1"/>
    <property type="molecule type" value="Genomic_DNA"/>
</dbReference>
<evidence type="ECO:0000313" key="1">
    <source>
        <dbReference type="EMBL" id="OMP08422.1"/>
    </source>
</evidence>
<gene>
    <name evidence="1" type="ORF">COLO4_06493</name>
</gene>
<organism evidence="1 2">
    <name type="scientific">Corchorus olitorius</name>
    <dbReference type="NCBI Taxonomy" id="93759"/>
    <lineage>
        <taxon>Eukaryota</taxon>
        <taxon>Viridiplantae</taxon>
        <taxon>Streptophyta</taxon>
        <taxon>Embryophyta</taxon>
        <taxon>Tracheophyta</taxon>
        <taxon>Spermatophyta</taxon>
        <taxon>Magnoliopsida</taxon>
        <taxon>eudicotyledons</taxon>
        <taxon>Gunneridae</taxon>
        <taxon>Pentapetalae</taxon>
        <taxon>rosids</taxon>
        <taxon>malvids</taxon>
        <taxon>Malvales</taxon>
        <taxon>Malvaceae</taxon>
        <taxon>Grewioideae</taxon>
        <taxon>Apeibeae</taxon>
        <taxon>Corchorus</taxon>
    </lineage>
</organism>
<reference evidence="2" key="1">
    <citation type="submission" date="2013-09" db="EMBL/GenBank/DDBJ databases">
        <title>Corchorus olitorius genome sequencing.</title>
        <authorList>
            <person name="Alam M."/>
            <person name="Haque M.S."/>
            <person name="Islam M.S."/>
            <person name="Emdad E.M."/>
            <person name="Islam M.M."/>
            <person name="Ahmed B."/>
            <person name="Halim A."/>
            <person name="Hossen Q.M.M."/>
            <person name="Hossain M.Z."/>
            <person name="Ahmed R."/>
            <person name="Khan M.M."/>
            <person name="Islam R."/>
            <person name="Rashid M.M."/>
            <person name="Khan S.A."/>
            <person name="Rahman M.S."/>
            <person name="Alam M."/>
            <person name="Yahiya A.S."/>
            <person name="Khan M.S."/>
            <person name="Azam M.S."/>
            <person name="Haque T."/>
            <person name="Lashkar M.Z.H."/>
            <person name="Akhand A.I."/>
            <person name="Morshed G."/>
            <person name="Roy S."/>
            <person name="Uddin K.S."/>
            <person name="Rabeya T."/>
            <person name="Hossain A.S."/>
            <person name="Chowdhury A."/>
            <person name="Snigdha A.R."/>
            <person name="Mortoza M.S."/>
            <person name="Matin S.A."/>
            <person name="Hoque S.M.E."/>
            <person name="Islam M.K."/>
            <person name="Roy D.K."/>
            <person name="Haider R."/>
            <person name="Moosa M.M."/>
            <person name="Elias S.M."/>
            <person name="Hasan A.M."/>
            <person name="Jahan S."/>
            <person name="Shafiuddin M."/>
            <person name="Mahmood N."/>
            <person name="Shommy N.S."/>
        </authorList>
    </citation>
    <scope>NUCLEOTIDE SEQUENCE [LARGE SCALE GENOMIC DNA]</scope>
    <source>
        <strain evidence="2">cv. O-4</strain>
    </source>
</reference>
<comment type="caution">
    <text evidence="1">The sequence shown here is derived from an EMBL/GenBank/DDBJ whole genome shotgun (WGS) entry which is preliminary data.</text>
</comment>
<name>A0A1R3KMW2_9ROSI</name>
<protein>
    <submittedName>
        <fullName evidence="1">Uncharacterized protein</fullName>
    </submittedName>
</protein>
<proteinExistence type="predicted"/>
<dbReference type="Proteomes" id="UP000187203">
    <property type="component" value="Unassembled WGS sequence"/>
</dbReference>
<sequence length="45" mass="5076">MLPPHLWRANQKLARLALNPSLLTALKMIDPPHFNCPASVYFAAF</sequence>